<dbReference type="InterPro" id="IPR029162">
    <property type="entry name" value="InaF-motif"/>
</dbReference>
<evidence type="ECO:0000256" key="2">
    <source>
        <dbReference type="SAM" id="Phobius"/>
    </source>
</evidence>
<evidence type="ECO:0000313" key="4">
    <source>
        <dbReference type="Proteomes" id="UP000494165"/>
    </source>
</evidence>
<proteinExistence type="predicted"/>
<reference evidence="3 4" key="1">
    <citation type="submission" date="2020-04" db="EMBL/GenBank/DDBJ databases">
        <authorList>
            <person name="Alioto T."/>
            <person name="Alioto T."/>
            <person name="Gomez Garrido J."/>
        </authorList>
    </citation>
    <scope>NUCLEOTIDE SEQUENCE [LARGE SCALE GENOMIC DNA]</scope>
</reference>
<evidence type="ECO:0008006" key="5">
    <source>
        <dbReference type="Google" id="ProtNLM"/>
    </source>
</evidence>
<feature type="compositionally biased region" description="Pro residues" evidence="1">
    <location>
        <begin position="136"/>
        <end position="149"/>
    </location>
</feature>
<dbReference type="Pfam" id="PF15018">
    <property type="entry name" value="InaF-motif"/>
    <property type="match status" value="1"/>
</dbReference>
<dbReference type="OrthoDB" id="8113027at2759"/>
<feature type="region of interest" description="Disordered" evidence="1">
    <location>
        <begin position="95"/>
        <end position="175"/>
    </location>
</feature>
<keyword evidence="2" id="KW-0812">Transmembrane</keyword>
<feature type="region of interest" description="Disordered" evidence="1">
    <location>
        <begin position="1"/>
        <end position="23"/>
    </location>
</feature>
<accession>A0A8S1C8Q0</accession>
<feature type="transmembrane region" description="Helical" evidence="2">
    <location>
        <begin position="48"/>
        <end position="74"/>
    </location>
</feature>
<comment type="caution">
    <text evidence="3">The sequence shown here is derived from an EMBL/GenBank/DDBJ whole genome shotgun (WGS) entry which is preliminary data.</text>
</comment>
<gene>
    <name evidence="3" type="ORF">CLODIP_2_CD06709</name>
</gene>
<dbReference type="PANTHER" id="PTHR34929">
    <property type="entry name" value="ZGC:153157"/>
    <property type="match status" value="1"/>
</dbReference>
<sequence length="175" mass="18795">MNGEKVAMGEPPGGGPGAPQTVVSHTDVKLAGEESKERMYESKHHKKVVRVLTVFAYVLSVSMAAIMLSLYYVFLWDPSSTRNITERATMPLSRPTRCPNLPHGVDALPAAGDLPLPTTPSERNYPYEEDDENGPVEPPRALPRAPPKTPAAGTTVEPVAPSEDPELQQATPSAA</sequence>
<organism evidence="3 4">
    <name type="scientific">Cloeon dipterum</name>
    <dbReference type="NCBI Taxonomy" id="197152"/>
    <lineage>
        <taxon>Eukaryota</taxon>
        <taxon>Metazoa</taxon>
        <taxon>Ecdysozoa</taxon>
        <taxon>Arthropoda</taxon>
        <taxon>Hexapoda</taxon>
        <taxon>Insecta</taxon>
        <taxon>Pterygota</taxon>
        <taxon>Palaeoptera</taxon>
        <taxon>Ephemeroptera</taxon>
        <taxon>Pisciforma</taxon>
        <taxon>Baetidae</taxon>
        <taxon>Cloeon</taxon>
    </lineage>
</organism>
<dbReference type="AlphaFoldDB" id="A0A8S1C8Q0"/>
<dbReference type="EMBL" id="CADEPI010000019">
    <property type="protein sequence ID" value="CAB3365160.1"/>
    <property type="molecule type" value="Genomic_DNA"/>
</dbReference>
<dbReference type="Proteomes" id="UP000494165">
    <property type="component" value="Unassembled WGS sequence"/>
</dbReference>
<keyword evidence="2" id="KW-1133">Transmembrane helix</keyword>
<keyword evidence="2" id="KW-0472">Membrane</keyword>
<protein>
    <recommendedName>
        <fullName evidence="5">InaF motif containing 2</fullName>
    </recommendedName>
</protein>
<keyword evidence="4" id="KW-1185">Reference proteome</keyword>
<name>A0A8S1C8Q0_9INSE</name>
<dbReference type="PANTHER" id="PTHR34929:SF1">
    <property type="entry name" value="INAF MOTIF CONTAINING 2"/>
    <property type="match status" value="1"/>
</dbReference>
<evidence type="ECO:0000256" key="1">
    <source>
        <dbReference type="SAM" id="MobiDB-lite"/>
    </source>
</evidence>
<evidence type="ECO:0000313" key="3">
    <source>
        <dbReference type="EMBL" id="CAB3365160.1"/>
    </source>
</evidence>